<feature type="region of interest" description="Disordered" evidence="1">
    <location>
        <begin position="128"/>
        <end position="200"/>
    </location>
</feature>
<proteinExistence type="predicted"/>
<dbReference type="EMBL" id="BLWD01000001">
    <property type="protein sequence ID" value="GFN02622.1"/>
    <property type="molecule type" value="Genomic_DNA"/>
</dbReference>
<reference evidence="2 3" key="1">
    <citation type="submission" date="2020-05" db="EMBL/GenBank/DDBJ databases">
        <title>Whole genome shotgun sequence of Streptomyces microflavus NBRC 13062.</title>
        <authorList>
            <person name="Komaki H."/>
            <person name="Tamura T."/>
        </authorList>
    </citation>
    <scope>NUCLEOTIDE SEQUENCE [LARGE SCALE GENOMIC DNA]</scope>
    <source>
        <strain evidence="2 3">NBRC 13062</strain>
    </source>
</reference>
<name>A0A7J0CJF9_STRMI</name>
<evidence type="ECO:0000256" key="1">
    <source>
        <dbReference type="SAM" id="MobiDB-lite"/>
    </source>
</evidence>
<feature type="compositionally biased region" description="Basic and acidic residues" evidence="1">
    <location>
        <begin position="130"/>
        <end position="141"/>
    </location>
</feature>
<evidence type="ECO:0000313" key="3">
    <source>
        <dbReference type="Proteomes" id="UP000498740"/>
    </source>
</evidence>
<protein>
    <submittedName>
        <fullName evidence="2">Uncharacterized protein</fullName>
    </submittedName>
</protein>
<gene>
    <name evidence="2" type="ORF">Smic_11780</name>
</gene>
<evidence type="ECO:0000313" key="2">
    <source>
        <dbReference type="EMBL" id="GFN02622.1"/>
    </source>
</evidence>
<dbReference type="AlphaFoldDB" id="A0A7J0CJF9"/>
<accession>A0A7J0CJF9</accession>
<dbReference type="Proteomes" id="UP000498740">
    <property type="component" value="Unassembled WGS sequence"/>
</dbReference>
<feature type="region of interest" description="Disordered" evidence="1">
    <location>
        <begin position="1"/>
        <end position="65"/>
    </location>
</feature>
<organism evidence="2 3">
    <name type="scientific">Streptomyces microflavus</name>
    <name type="common">Streptomyces lipmanii</name>
    <dbReference type="NCBI Taxonomy" id="1919"/>
    <lineage>
        <taxon>Bacteria</taxon>
        <taxon>Bacillati</taxon>
        <taxon>Actinomycetota</taxon>
        <taxon>Actinomycetes</taxon>
        <taxon>Kitasatosporales</taxon>
        <taxon>Streptomycetaceae</taxon>
        <taxon>Streptomyces</taxon>
    </lineage>
</organism>
<comment type="caution">
    <text evidence="2">The sequence shown here is derived from an EMBL/GenBank/DDBJ whole genome shotgun (WGS) entry which is preliminary data.</text>
</comment>
<sequence>MDAFEEEGQFGGARARRGEDGDLVVRPADVDGAAQGARVGDDDLGVVPGHSGPREGGGHGGDGGDDFDFEAVFGGAQGADDAEEAGVAVGEDDGAAAVAGDAAGGQVDAAEPDALGARGHFGQGEVVCGARDERGGRERGRGRSGQWRAVPADHRDPVGHRRLSPGVSEGAGLRSARWRAGVRVPGPDRGPAGGPVPGVRGYFQSLYVP</sequence>
<feature type="compositionally biased region" description="Low complexity" evidence="1">
    <location>
        <begin position="179"/>
        <end position="190"/>
    </location>
</feature>